<proteinExistence type="predicted"/>
<organism evidence="1 2">
    <name type="scientific">Ambrosia artemisiifolia</name>
    <name type="common">Common ragweed</name>
    <dbReference type="NCBI Taxonomy" id="4212"/>
    <lineage>
        <taxon>Eukaryota</taxon>
        <taxon>Viridiplantae</taxon>
        <taxon>Streptophyta</taxon>
        <taxon>Embryophyta</taxon>
        <taxon>Tracheophyta</taxon>
        <taxon>Spermatophyta</taxon>
        <taxon>Magnoliopsida</taxon>
        <taxon>eudicotyledons</taxon>
        <taxon>Gunneridae</taxon>
        <taxon>Pentapetalae</taxon>
        <taxon>asterids</taxon>
        <taxon>campanulids</taxon>
        <taxon>Asterales</taxon>
        <taxon>Asteraceae</taxon>
        <taxon>Asteroideae</taxon>
        <taxon>Heliantheae alliance</taxon>
        <taxon>Heliantheae</taxon>
        <taxon>Ambrosia</taxon>
    </lineage>
</organism>
<comment type="caution">
    <text evidence="1">The sequence shown here is derived from an EMBL/GenBank/DDBJ whole genome shotgun (WGS) entry which is preliminary data.</text>
</comment>
<protein>
    <submittedName>
        <fullName evidence="1">Uncharacterized protein</fullName>
    </submittedName>
</protein>
<accession>A0AAD5C4I9</accession>
<keyword evidence="2" id="KW-1185">Reference proteome</keyword>
<evidence type="ECO:0000313" key="1">
    <source>
        <dbReference type="EMBL" id="KAI7735047.1"/>
    </source>
</evidence>
<evidence type="ECO:0000313" key="2">
    <source>
        <dbReference type="Proteomes" id="UP001206925"/>
    </source>
</evidence>
<dbReference type="EMBL" id="JAMZMK010009576">
    <property type="protein sequence ID" value="KAI7735047.1"/>
    <property type="molecule type" value="Genomic_DNA"/>
</dbReference>
<dbReference type="Proteomes" id="UP001206925">
    <property type="component" value="Unassembled WGS sequence"/>
</dbReference>
<name>A0AAD5C4I9_AMBAR</name>
<gene>
    <name evidence="1" type="ORF">M8C21_008924</name>
</gene>
<feature type="non-terminal residue" evidence="1">
    <location>
        <position position="1"/>
    </location>
</feature>
<reference evidence="1" key="1">
    <citation type="submission" date="2022-06" db="EMBL/GenBank/DDBJ databases">
        <title>Uncovering the hologenomic basis of an extraordinary plant invasion.</title>
        <authorList>
            <person name="Bieker V.C."/>
            <person name="Martin M.D."/>
            <person name="Gilbert T."/>
            <person name="Hodgins K."/>
            <person name="Battlay P."/>
            <person name="Petersen B."/>
            <person name="Wilson J."/>
        </authorList>
    </citation>
    <scope>NUCLEOTIDE SEQUENCE</scope>
    <source>
        <strain evidence="1">AA19_3_7</strain>
        <tissue evidence="1">Leaf</tissue>
    </source>
</reference>
<sequence length="74" mass="8260">IRRVYKGQDQGYREGENKIYIRSISSSSRSQTEAGRKCKGGGGLLVHSWLSSKITSPHVFKYAPKNKNLGYIGD</sequence>
<dbReference type="AlphaFoldDB" id="A0AAD5C4I9"/>